<feature type="compositionally biased region" description="Polar residues" evidence="1">
    <location>
        <begin position="320"/>
        <end position="330"/>
    </location>
</feature>
<feature type="region of interest" description="Disordered" evidence="1">
    <location>
        <begin position="490"/>
        <end position="516"/>
    </location>
</feature>
<protein>
    <submittedName>
        <fullName evidence="2">Uncharacterized protein</fullName>
    </submittedName>
</protein>
<feature type="compositionally biased region" description="Polar residues" evidence="1">
    <location>
        <begin position="104"/>
        <end position="118"/>
    </location>
</feature>
<reference evidence="2" key="1">
    <citation type="submission" date="2020-10" db="EMBL/GenBank/DDBJ databases">
        <authorList>
            <person name="Kikuchi T."/>
        </authorList>
    </citation>
    <scope>NUCLEOTIDE SEQUENCE</scope>
    <source>
        <strain evidence="2">NKZ352</strain>
    </source>
</reference>
<feature type="region of interest" description="Disordered" evidence="1">
    <location>
        <begin position="424"/>
        <end position="477"/>
    </location>
</feature>
<feature type="region of interest" description="Disordered" evidence="1">
    <location>
        <begin position="1"/>
        <end position="118"/>
    </location>
</feature>
<feature type="compositionally biased region" description="Basic and acidic residues" evidence="1">
    <location>
        <begin position="50"/>
        <end position="59"/>
    </location>
</feature>
<feature type="region of interest" description="Disordered" evidence="1">
    <location>
        <begin position="358"/>
        <end position="412"/>
    </location>
</feature>
<dbReference type="EMBL" id="CAJGYM010000009">
    <property type="protein sequence ID" value="CAD6188917.1"/>
    <property type="molecule type" value="Genomic_DNA"/>
</dbReference>
<feature type="region of interest" description="Disordered" evidence="1">
    <location>
        <begin position="241"/>
        <end position="277"/>
    </location>
</feature>
<feature type="region of interest" description="Disordered" evidence="1">
    <location>
        <begin position="606"/>
        <end position="626"/>
    </location>
</feature>
<dbReference type="Proteomes" id="UP000835052">
    <property type="component" value="Unassembled WGS sequence"/>
</dbReference>
<dbReference type="AlphaFoldDB" id="A0A8S1H0I6"/>
<organism evidence="2 3">
    <name type="scientific">Caenorhabditis auriculariae</name>
    <dbReference type="NCBI Taxonomy" id="2777116"/>
    <lineage>
        <taxon>Eukaryota</taxon>
        <taxon>Metazoa</taxon>
        <taxon>Ecdysozoa</taxon>
        <taxon>Nematoda</taxon>
        <taxon>Chromadorea</taxon>
        <taxon>Rhabditida</taxon>
        <taxon>Rhabditina</taxon>
        <taxon>Rhabditomorpha</taxon>
        <taxon>Rhabditoidea</taxon>
        <taxon>Rhabditidae</taxon>
        <taxon>Peloderinae</taxon>
        <taxon>Caenorhabditis</taxon>
    </lineage>
</organism>
<feature type="region of interest" description="Disordered" evidence="1">
    <location>
        <begin position="315"/>
        <end position="334"/>
    </location>
</feature>
<proteinExistence type="predicted"/>
<feature type="compositionally biased region" description="Polar residues" evidence="1">
    <location>
        <begin position="264"/>
        <end position="277"/>
    </location>
</feature>
<feature type="region of interest" description="Disordered" evidence="1">
    <location>
        <begin position="549"/>
        <end position="577"/>
    </location>
</feature>
<comment type="caution">
    <text evidence="2">The sequence shown here is derived from an EMBL/GenBank/DDBJ whole genome shotgun (WGS) entry which is preliminary data.</text>
</comment>
<feature type="compositionally biased region" description="Basic and acidic residues" evidence="1">
    <location>
        <begin position="615"/>
        <end position="626"/>
    </location>
</feature>
<evidence type="ECO:0000313" key="2">
    <source>
        <dbReference type="EMBL" id="CAD6188917.1"/>
    </source>
</evidence>
<gene>
    <name evidence="2" type="ORF">CAUJ_LOCUS4836</name>
</gene>
<accession>A0A8S1H0I6</accession>
<name>A0A8S1H0I6_9PELO</name>
<evidence type="ECO:0000313" key="3">
    <source>
        <dbReference type="Proteomes" id="UP000835052"/>
    </source>
</evidence>
<keyword evidence="3" id="KW-1185">Reference proteome</keyword>
<sequence>MDKQFALVPFKNQENRRNLTSRGSSSPREDRLSRNRSLMNTTHVDPFDLVQRRDNRRGLSFEGSSSTRENRLSRNRPFRNTTFGGPSDFGRRRQEMSSFGRPNATASQAGPPTTNDASWRNAVSLTAPIHTNPSFVPPRREAAPMPLSARQASMFNCFTDPPLNVVQTVPDTISSCCIMPTSNQLLQQQLPIVQYQENIAALHPTEADEDLMRNLPETQLEFNQGVQRFGFDTPPERILTRHSEASPSPQQRPVFRLPPMESSAPASVPSSMTGPTQQASVFRLPPMQSTGSSQPTRQAASAAEREIILRQPPTVASVPASMSGSPSQNRPVFRLPPMDGRQLELPSQRNILIHAPPSRNFAEPTGAETASVASVEPATTSQQMNVFRLPPMSSQPALPARRTPAGSLEPAEASQQMNVFRLPPMNSQPALPARRTPVEPLEPAQASQQMNVFRLPPMNSQPAVPARRTPVEPLEPAQASQQMNAFRLPPMNSQPAVPARRAPVESPRPAAPHQRDSDFLMASMTDSSPDERVRRAAIHQREPVFIFSTTSDTSTDEPTTGAPVDSRRPAPVSEASSSLQEQVRLMASMWPVRVEQRLQGLGRGRYQRDFPFPRPQERPLDGSEHHALNVDELTRRLEILARLREESPSCSQD</sequence>
<feature type="compositionally biased region" description="Low complexity" evidence="1">
    <location>
        <begin position="549"/>
        <end position="560"/>
    </location>
</feature>
<evidence type="ECO:0000256" key="1">
    <source>
        <dbReference type="SAM" id="MobiDB-lite"/>
    </source>
</evidence>